<dbReference type="InterPro" id="IPR043837">
    <property type="entry name" value="Mtf2-like_C"/>
</dbReference>
<dbReference type="Proteomes" id="UP001304895">
    <property type="component" value="Unassembled WGS sequence"/>
</dbReference>
<evidence type="ECO:0000313" key="3">
    <source>
        <dbReference type="EMBL" id="KAK4136118.1"/>
    </source>
</evidence>
<dbReference type="GO" id="GO:0005739">
    <property type="term" value="C:mitochondrion"/>
    <property type="evidence" value="ECO:0007669"/>
    <property type="project" value="InterPro"/>
</dbReference>
<sequence>MATTLLPFLYQTRTLQRLSRVGAATPAFRALLHSTSRGTVRRNPRHRMEPRTDDIPFELPDGYQQSDEQDGPYIEQDPETGMRSTITPSERDAFSRIFEEIAARNNARPLSAVPPAPSPTDDPMPASPFELGSAMPHAPTPKITDFDNFGVRTEEPSPSSIRSTINIIVQDAAEVHTNRRRQMHKPFDALHPLEQVSASSEWEKALMRFPPSLRQAAQMALGVMEEDRDADRAAAALAIPEEQMTDELRLSTQIDMVLDPLSKSVQNEALRRDERTRVEAKMREAVSDFALWDVLEEEVFPMIAKLGLEDDLEASTATATAKRKRSKKQRDTKFPMHIYGPLYPTHLLTALRLLDTKFARSSPLALQILPRVKELGLASYVLGVSTPFYNELARIQWQRYGDPTATFNVLEEMRVAGLYCDENTRGVVQGVEAFLGKVVQGRWGPFLRELAMLPEYELKVLPRVRHWLTTINMHIYERKNEMHG</sequence>
<organism evidence="3 4">
    <name type="scientific">Trichocladium antarcticum</name>
    <dbReference type="NCBI Taxonomy" id="1450529"/>
    <lineage>
        <taxon>Eukaryota</taxon>
        <taxon>Fungi</taxon>
        <taxon>Dikarya</taxon>
        <taxon>Ascomycota</taxon>
        <taxon>Pezizomycotina</taxon>
        <taxon>Sordariomycetes</taxon>
        <taxon>Sordariomycetidae</taxon>
        <taxon>Sordariales</taxon>
        <taxon>Chaetomiaceae</taxon>
        <taxon>Trichocladium</taxon>
    </lineage>
</organism>
<feature type="domain" description="Mtf2-like C-terminal" evidence="2">
    <location>
        <begin position="275"/>
        <end position="432"/>
    </location>
</feature>
<dbReference type="PANTHER" id="PTHR39468:SF1">
    <property type="entry name" value="MTF2-LIKE C-TERMINAL DOMAIN-CONTAINING PROTEIN"/>
    <property type="match status" value="1"/>
</dbReference>
<reference evidence="3" key="1">
    <citation type="journal article" date="2023" name="Mol. Phylogenet. Evol.">
        <title>Genome-scale phylogeny and comparative genomics of the fungal order Sordariales.</title>
        <authorList>
            <person name="Hensen N."/>
            <person name="Bonometti L."/>
            <person name="Westerberg I."/>
            <person name="Brannstrom I.O."/>
            <person name="Guillou S."/>
            <person name="Cros-Aarteil S."/>
            <person name="Calhoun S."/>
            <person name="Haridas S."/>
            <person name="Kuo A."/>
            <person name="Mondo S."/>
            <person name="Pangilinan J."/>
            <person name="Riley R."/>
            <person name="LaButti K."/>
            <person name="Andreopoulos B."/>
            <person name="Lipzen A."/>
            <person name="Chen C."/>
            <person name="Yan M."/>
            <person name="Daum C."/>
            <person name="Ng V."/>
            <person name="Clum A."/>
            <person name="Steindorff A."/>
            <person name="Ohm R.A."/>
            <person name="Martin F."/>
            <person name="Silar P."/>
            <person name="Natvig D.O."/>
            <person name="Lalanne C."/>
            <person name="Gautier V."/>
            <person name="Ament-Velasquez S.L."/>
            <person name="Kruys A."/>
            <person name="Hutchinson M.I."/>
            <person name="Powell A.J."/>
            <person name="Barry K."/>
            <person name="Miller A.N."/>
            <person name="Grigoriev I.V."/>
            <person name="Debuchy R."/>
            <person name="Gladieux P."/>
            <person name="Hiltunen Thoren M."/>
            <person name="Johannesson H."/>
        </authorList>
    </citation>
    <scope>NUCLEOTIDE SEQUENCE</scope>
    <source>
        <strain evidence="3">CBS 123565</strain>
    </source>
</reference>
<dbReference type="PANTHER" id="PTHR39468">
    <property type="entry name" value="CHROMOSOME 7, WHOLE GENOME SHOTGUN SEQUENCE"/>
    <property type="match status" value="1"/>
</dbReference>
<reference evidence="3" key="2">
    <citation type="submission" date="2023-05" db="EMBL/GenBank/DDBJ databases">
        <authorList>
            <consortium name="Lawrence Berkeley National Laboratory"/>
            <person name="Steindorff A."/>
            <person name="Hensen N."/>
            <person name="Bonometti L."/>
            <person name="Westerberg I."/>
            <person name="Brannstrom I.O."/>
            <person name="Guillou S."/>
            <person name="Cros-Aarteil S."/>
            <person name="Calhoun S."/>
            <person name="Haridas S."/>
            <person name="Kuo A."/>
            <person name="Mondo S."/>
            <person name="Pangilinan J."/>
            <person name="Riley R."/>
            <person name="Labutti K."/>
            <person name="Andreopoulos B."/>
            <person name="Lipzen A."/>
            <person name="Chen C."/>
            <person name="Yanf M."/>
            <person name="Daum C."/>
            <person name="Ng V."/>
            <person name="Clum A."/>
            <person name="Ohm R."/>
            <person name="Martin F."/>
            <person name="Silar P."/>
            <person name="Natvig D."/>
            <person name="Lalanne C."/>
            <person name="Gautier V."/>
            <person name="Ament-Velasquez S.L."/>
            <person name="Kruys A."/>
            <person name="Hutchinson M.I."/>
            <person name="Powell A.J."/>
            <person name="Barry K."/>
            <person name="Miller A.N."/>
            <person name="Grigoriev I.V."/>
            <person name="Debuchy R."/>
            <person name="Gladieux P."/>
            <person name="Thoren M.H."/>
            <person name="Johannesson H."/>
        </authorList>
    </citation>
    <scope>NUCLEOTIDE SEQUENCE</scope>
    <source>
        <strain evidence="3">CBS 123565</strain>
    </source>
</reference>
<dbReference type="EMBL" id="MU853404">
    <property type="protein sequence ID" value="KAK4136118.1"/>
    <property type="molecule type" value="Genomic_DNA"/>
</dbReference>
<dbReference type="AlphaFoldDB" id="A0AAN6ZFN6"/>
<keyword evidence="4" id="KW-1185">Reference proteome</keyword>
<evidence type="ECO:0000259" key="2">
    <source>
        <dbReference type="Pfam" id="PF19189"/>
    </source>
</evidence>
<evidence type="ECO:0000313" key="4">
    <source>
        <dbReference type="Proteomes" id="UP001304895"/>
    </source>
</evidence>
<dbReference type="Pfam" id="PF19189">
    <property type="entry name" value="Mtf2"/>
    <property type="match status" value="1"/>
</dbReference>
<proteinExistence type="predicted"/>
<comment type="caution">
    <text evidence="3">The sequence shown here is derived from an EMBL/GenBank/DDBJ whole genome shotgun (WGS) entry which is preliminary data.</text>
</comment>
<gene>
    <name evidence="3" type="ORF">BT67DRAFT_454842</name>
</gene>
<feature type="region of interest" description="Disordered" evidence="1">
    <location>
        <begin position="38"/>
        <end position="86"/>
    </location>
</feature>
<name>A0AAN6ZFN6_9PEZI</name>
<accession>A0AAN6ZFN6</accession>
<evidence type="ECO:0000256" key="1">
    <source>
        <dbReference type="SAM" id="MobiDB-lite"/>
    </source>
</evidence>
<protein>
    <recommendedName>
        <fullName evidence="2">Mtf2-like C-terminal domain-containing protein</fullName>
    </recommendedName>
</protein>
<dbReference type="InterPro" id="IPR040009">
    <property type="entry name" value="Mtf2/C5D6.12-like"/>
</dbReference>